<protein>
    <submittedName>
        <fullName evidence="1">Uncharacterized protein</fullName>
    </submittedName>
</protein>
<dbReference type="AlphaFoldDB" id="A0A1L9VHD4"/>
<name>A0A1L9VHD4_ASPGL</name>
<dbReference type="GeneID" id="34465405"/>
<evidence type="ECO:0000313" key="1">
    <source>
        <dbReference type="EMBL" id="OJJ83275.1"/>
    </source>
</evidence>
<accession>A0A1L9VHD4</accession>
<evidence type="ECO:0000313" key="2">
    <source>
        <dbReference type="Proteomes" id="UP000184300"/>
    </source>
</evidence>
<proteinExistence type="predicted"/>
<sequence length="481" mass="53461">MNDVSVWTVSGEYFHLEPKLIPLNILVAVSSPVTVEVSDSAPLASWPGVEGLSGYDEGNYLMVLFLAWAYVLSARWAESLAHSPEHCARKRSDISAEEASWWNAILSPSRSWEITTEYNHRSCMSPWSVQLSDKVHISLAKHPSLENPEPPSSDIALECLSRFCSRHRLHGQCSASLAAALYIPFLNGRSVTPPLPTLVLRAQSASTSQWAQVSDLISEHERLLSYYMTLSCNTWGMRSLLCSTFFDARVECNLVSACINSAFVVINLLVKEESFIMLAKVLAKHDPELASLWFGAILVGTARSILQNIRIGLTALELNASAWTRIEQSFITGKPNITMRSTLDCQTRLHDTELSVQLHSNCIGHSLNYQYWGWCLRNGEMLKDAGMNISAIEANPPTRELNDAPPAQPDCDLSSQLVLESATRGIFEWLRSTGYPVSEKSLYQHSWIGCESSEEDDIKSDIAKESASLTFVDKWLSGTID</sequence>
<dbReference type="EMBL" id="KV878900">
    <property type="protein sequence ID" value="OJJ83275.1"/>
    <property type="molecule type" value="Genomic_DNA"/>
</dbReference>
<gene>
    <name evidence="1" type="ORF">ASPGLDRAFT_67498</name>
</gene>
<dbReference type="OrthoDB" id="3549294at2759"/>
<dbReference type="Proteomes" id="UP000184300">
    <property type="component" value="Unassembled WGS sequence"/>
</dbReference>
<keyword evidence="2" id="KW-1185">Reference proteome</keyword>
<dbReference type="STRING" id="1160497.A0A1L9VHD4"/>
<organism evidence="1 2">
    <name type="scientific">Aspergillus glaucus CBS 516.65</name>
    <dbReference type="NCBI Taxonomy" id="1160497"/>
    <lineage>
        <taxon>Eukaryota</taxon>
        <taxon>Fungi</taxon>
        <taxon>Dikarya</taxon>
        <taxon>Ascomycota</taxon>
        <taxon>Pezizomycotina</taxon>
        <taxon>Eurotiomycetes</taxon>
        <taxon>Eurotiomycetidae</taxon>
        <taxon>Eurotiales</taxon>
        <taxon>Aspergillaceae</taxon>
        <taxon>Aspergillus</taxon>
        <taxon>Aspergillus subgen. Aspergillus</taxon>
    </lineage>
</organism>
<dbReference type="VEuPathDB" id="FungiDB:ASPGLDRAFT_67498"/>
<reference evidence="2" key="1">
    <citation type="journal article" date="2017" name="Genome Biol.">
        <title>Comparative genomics reveals high biological diversity and specific adaptations in the industrially and medically important fungal genus Aspergillus.</title>
        <authorList>
            <person name="de Vries R.P."/>
            <person name="Riley R."/>
            <person name="Wiebenga A."/>
            <person name="Aguilar-Osorio G."/>
            <person name="Amillis S."/>
            <person name="Uchima C.A."/>
            <person name="Anderluh G."/>
            <person name="Asadollahi M."/>
            <person name="Askin M."/>
            <person name="Barry K."/>
            <person name="Battaglia E."/>
            <person name="Bayram O."/>
            <person name="Benocci T."/>
            <person name="Braus-Stromeyer S.A."/>
            <person name="Caldana C."/>
            <person name="Canovas D."/>
            <person name="Cerqueira G.C."/>
            <person name="Chen F."/>
            <person name="Chen W."/>
            <person name="Choi C."/>
            <person name="Clum A."/>
            <person name="Dos Santos R.A."/>
            <person name="Damasio A.R."/>
            <person name="Diallinas G."/>
            <person name="Emri T."/>
            <person name="Fekete E."/>
            <person name="Flipphi M."/>
            <person name="Freyberg S."/>
            <person name="Gallo A."/>
            <person name="Gournas C."/>
            <person name="Habgood R."/>
            <person name="Hainaut M."/>
            <person name="Harispe M.L."/>
            <person name="Henrissat B."/>
            <person name="Hilden K.S."/>
            <person name="Hope R."/>
            <person name="Hossain A."/>
            <person name="Karabika E."/>
            <person name="Karaffa L."/>
            <person name="Karanyi Z."/>
            <person name="Krasevec N."/>
            <person name="Kuo A."/>
            <person name="Kusch H."/>
            <person name="LaButti K."/>
            <person name="Lagendijk E.L."/>
            <person name="Lapidus A."/>
            <person name="Levasseur A."/>
            <person name="Lindquist E."/>
            <person name="Lipzen A."/>
            <person name="Logrieco A.F."/>
            <person name="MacCabe A."/>
            <person name="Maekelae M.R."/>
            <person name="Malavazi I."/>
            <person name="Melin P."/>
            <person name="Meyer V."/>
            <person name="Mielnichuk N."/>
            <person name="Miskei M."/>
            <person name="Molnar A.P."/>
            <person name="Mule G."/>
            <person name="Ngan C.Y."/>
            <person name="Orejas M."/>
            <person name="Orosz E."/>
            <person name="Ouedraogo J.P."/>
            <person name="Overkamp K.M."/>
            <person name="Park H.-S."/>
            <person name="Perrone G."/>
            <person name="Piumi F."/>
            <person name="Punt P.J."/>
            <person name="Ram A.F."/>
            <person name="Ramon A."/>
            <person name="Rauscher S."/>
            <person name="Record E."/>
            <person name="Riano-Pachon D.M."/>
            <person name="Robert V."/>
            <person name="Roehrig J."/>
            <person name="Ruller R."/>
            <person name="Salamov A."/>
            <person name="Salih N.S."/>
            <person name="Samson R.A."/>
            <person name="Sandor E."/>
            <person name="Sanguinetti M."/>
            <person name="Schuetze T."/>
            <person name="Sepcic K."/>
            <person name="Shelest E."/>
            <person name="Sherlock G."/>
            <person name="Sophianopoulou V."/>
            <person name="Squina F.M."/>
            <person name="Sun H."/>
            <person name="Susca A."/>
            <person name="Todd R.B."/>
            <person name="Tsang A."/>
            <person name="Unkles S.E."/>
            <person name="van de Wiele N."/>
            <person name="van Rossen-Uffink D."/>
            <person name="Oliveira J.V."/>
            <person name="Vesth T.C."/>
            <person name="Visser J."/>
            <person name="Yu J.-H."/>
            <person name="Zhou M."/>
            <person name="Andersen M.R."/>
            <person name="Archer D.B."/>
            <person name="Baker S.E."/>
            <person name="Benoit I."/>
            <person name="Brakhage A.A."/>
            <person name="Braus G.H."/>
            <person name="Fischer R."/>
            <person name="Frisvad J.C."/>
            <person name="Goldman G.H."/>
            <person name="Houbraken J."/>
            <person name="Oakley B."/>
            <person name="Pocsi I."/>
            <person name="Scazzocchio C."/>
            <person name="Seiboth B."/>
            <person name="vanKuyk P.A."/>
            <person name="Wortman J."/>
            <person name="Dyer P.S."/>
            <person name="Grigoriev I.V."/>
        </authorList>
    </citation>
    <scope>NUCLEOTIDE SEQUENCE [LARGE SCALE GENOMIC DNA]</scope>
    <source>
        <strain evidence="2">CBS 516.65</strain>
    </source>
</reference>
<dbReference type="RefSeq" id="XP_022399973.1">
    <property type="nucleotide sequence ID" value="XM_022549145.1"/>
</dbReference>